<dbReference type="AlphaFoldDB" id="A0A9W9LXA0"/>
<reference evidence="1" key="2">
    <citation type="journal article" date="2023" name="IMA Fungus">
        <title>Comparative genomic study of the Penicillium genus elucidates a diverse pangenome and 15 lateral gene transfer events.</title>
        <authorList>
            <person name="Petersen C."/>
            <person name="Sorensen T."/>
            <person name="Nielsen M.R."/>
            <person name="Sondergaard T.E."/>
            <person name="Sorensen J.L."/>
            <person name="Fitzpatrick D.A."/>
            <person name="Frisvad J.C."/>
            <person name="Nielsen K.L."/>
        </authorList>
    </citation>
    <scope>NUCLEOTIDE SEQUENCE</scope>
    <source>
        <strain evidence="1">IBT 20477</strain>
    </source>
</reference>
<dbReference type="EMBL" id="JAPQKQ010000010">
    <property type="protein sequence ID" value="KAJ5180985.1"/>
    <property type="molecule type" value="Genomic_DNA"/>
</dbReference>
<comment type="caution">
    <text evidence="1">The sequence shown here is derived from an EMBL/GenBank/DDBJ whole genome shotgun (WGS) entry which is preliminary data.</text>
</comment>
<reference evidence="1" key="1">
    <citation type="submission" date="2022-11" db="EMBL/GenBank/DDBJ databases">
        <authorList>
            <person name="Petersen C."/>
        </authorList>
    </citation>
    <scope>NUCLEOTIDE SEQUENCE</scope>
    <source>
        <strain evidence="1">IBT 20477</strain>
    </source>
</reference>
<gene>
    <name evidence="1" type="ORF">N7449_012536</name>
</gene>
<protein>
    <submittedName>
        <fullName evidence="1">Uncharacterized protein</fullName>
    </submittedName>
</protein>
<keyword evidence="2" id="KW-1185">Reference proteome</keyword>
<evidence type="ECO:0000313" key="2">
    <source>
        <dbReference type="Proteomes" id="UP001150942"/>
    </source>
</evidence>
<evidence type="ECO:0000313" key="1">
    <source>
        <dbReference type="EMBL" id="KAJ5180985.1"/>
    </source>
</evidence>
<accession>A0A9W9LXA0</accession>
<dbReference type="Proteomes" id="UP001150942">
    <property type="component" value="Unassembled WGS sequence"/>
</dbReference>
<proteinExistence type="predicted"/>
<organism evidence="1 2">
    <name type="scientific">Penicillium cf. viridicatum</name>
    <dbReference type="NCBI Taxonomy" id="2972119"/>
    <lineage>
        <taxon>Eukaryota</taxon>
        <taxon>Fungi</taxon>
        <taxon>Dikarya</taxon>
        <taxon>Ascomycota</taxon>
        <taxon>Pezizomycotina</taxon>
        <taxon>Eurotiomycetes</taxon>
        <taxon>Eurotiomycetidae</taxon>
        <taxon>Eurotiales</taxon>
        <taxon>Aspergillaceae</taxon>
        <taxon>Penicillium</taxon>
    </lineage>
</organism>
<name>A0A9W9LXA0_9EURO</name>
<sequence length="132" mass="14156">MPSQLANLPTNAYQCPPRLRGVLAGVRTPVMVPVCPPPLNCPPARPPERPTPPPRQLAPHALLLGARSRRWPPRPGTGEGTACGCGWRGRWGYRGPTARVTLPGPPPHWIQLSSGPLGPGRFYTNPPTPFGV</sequence>